<dbReference type="InterPro" id="IPR036388">
    <property type="entry name" value="WH-like_DNA-bd_sf"/>
</dbReference>
<dbReference type="Pfam" id="PF01037">
    <property type="entry name" value="AsnC_trans_reg"/>
    <property type="match status" value="1"/>
</dbReference>
<sequence>MTHHGLMIDDIDRRIIRLLREDGRRTVSDIAIEVGLTVAPVKRRIDRLESSGVITGYTAQIDMTKMDSALEAVVELRVAGNLDLEMILAVAEDVPEITEVLALAGDPDAIARIQAENIHDLQRVVNLLRTNGRVTGTKTLVVLDSWSRYG</sequence>
<dbReference type="InterPro" id="IPR036390">
    <property type="entry name" value="WH_DNA-bd_sf"/>
</dbReference>
<dbReference type="Gene3D" id="3.30.70.920">
    <property type="match status" value="1"/>
</dbReference>
<dbReference type="Proteomes" id="UP001526201">
    <property type="component" value="Unassembled WGS sequence"/>
</dbReference>
<keyword evidence="3" id="KW-0804">Transcription</keyword>
<dbReference type="EMBL" id="JACKTY010000031">
    <property type="protein sequence ID" value="MCV7228072.1"/>
    <property type="molecule type" value="Genomic_DNA"/>
</dbReference>
<dbReference type="InterPro" id="IPR011008">
    <property type="entry name" value="Dimeric_a/b-barrel"/>
</dbReference>
<dbReference type="SMART" id="SM00344">
    <property type="entry name" value="HTH_ASNC"/>
    <property type="match status" value="1"/>
</dbReference>
<evidence type="ECO:0000313" key="6">
    <source>
        <dbReference type="Proteomes" id="UP001526201"/>
    </source>
</evidence>
<dbReference type="PROSITE" id="PS00519">
    <property type="entry name" value="HTH_ASNC_1"/>
    <property type="match status" value="1"/>
</dbReference>
<name>A0ABT3CFA7_9MYCO</name>
<dbReference type="Pfam" id="PF13412">
    <property type="entry name" value="HTH_24"/>
    <property type="match status" value="1"/>
</dbReference>
<dbReference type="InterPro" id="IPR019888">
    <property type="entry name" value="Tscrpt_reg_AsnC-like"/>
</dbReference>
<evidence type="ECO:0000256" key="2">
    <source>
        <dbReference type="ARBA" id="ARBA00023125"/>
    </source>
</evidence>
<evidence type="ECO:0000256" key="3">
    <source>
        <dbReference type="ARBA" id="ARBA00023163"/>
    </source>
</evidence>
<reference evidence="5 6" key="1">
    <citation type="journal article" date="2022" name="BMC Genomics">
        <title>Comparative genome analysis of mycobacteria focusing on tRNA and non-coding RNA.</title>
        <authorList>
            <person name="Behra P.R.K."/>
            <person name="Pettersson B.M.F."/>
            <person name="Ramesh M."/>
            <person name="Das S."/>
            <person name="Dasgupta S."/>
            <person name="Kirsebom L.A."/>
        </authorList>
    </citation>
    <scope>NUCLEOTIDE SEQUENCE [LARGE SCALE GENOMIC DNA]</scope>
    <source>
        <strain evidence="5 6">DSM 44078</strain>
    </source>
</reference>
<evidence type="ECO:0000259" key="4">
    <source>
        <dbReference type="PROSITE" id="PS50956"/>
    </source>
</evidence>
<dbReference type="InterPro" id="IPR019885">
    <property type="entry name" value="Tscrpt_reg_HTH_AsnC-type_CS"/>
</dbReference>
<evidence type="ECO:0000256" key="1">
    <source>
        <dbReference type="ARBA" id="ARBA00023015"/>
    </source>
</evidence>
<keyword evidence="2" id="KW-0238">DNA-binding</keyword>
<protein>
    <submittedName>
        <fullName evidence="5">Lrp/AsnC family transcriptional regulator</fullName>
    </submittedName>
</protein>
<accession>A0ABT3CFA7</accession>
<feature type="domain" description="HTH asnC-type" evidence="4">
    <location>
        <begin position="8"/>
        <end position="71"/>
    </location>
</feature>
<dbReference type="Gene3D" id="1.10.10.10">
    <property type="entry name" value="Winged helix-like DNA-binding domain superfamily/Winged helix DNA-binding domain"/>
    <property type="match status" value="1"/>
</dbReference>
<dbReference type="InterPro" id="IPR019887">
    <property type="entry name" value="Tscrpt_reg_AsnC/Lrp_C"/>
</dbReference>
<dbReference type="InterPro" id="IPR000485">
    <property type="entry name" value="AsnC-type_HTH_dom"/>
</dbReference>
<organism evidence="5 6">
    <name type="scientific">Mycolicibacterium komossense</name>
    <dbReference type="NCBI Taxonomy" id="1779"/>
    <lineage>
        <taxon>Bacteria</taxon>
        <taxon>Bacillati</taxon>
        <taxon>Actinomycetota</taxon>
        <taxon>Actinomycetes</taxon>
        <taxon>Mycobacteriales</taxon>
        <taxon>Mycobacteriaceae</taxon>
        <taxon>Mycolicibacterium</taxon>
    </lineage>
</organism>
<gene>
    <name evidence="5" type="ORF">H7J73_18835</name>
</gene>
<dbReference type="PANTHER" id="PTHR30154">
    <property type="entry name" value="LEUCINE-RESPONSIVE REGULATORY PROTEIN"/>
    <property type="match status" value="1"/>
</dbReference>
<dbReference type="PANTHER" id="PTHR30154:SF34">
    <property type="entry name" value="TRANSCRIPTIONAL REGULATOR AZLB"/>
    <property type="match status" value="1"/>
</dbReference>
<dbReference type="PROSITE" id="PS50956">
    <property type="entry name" value="HTH_ASNC_2"/>
    <property type="match status" value="1"/>
</dbReference>
<dbReference type="PRINTS" id="PR00033">
    <property type="entry name" value="HTHASNC"/>
</dbReference>
<evidence type="ECO:0000313" key="5">
    <source>
        <dbReference type="EMBL" id="MCV7228072.1"/>
    </source>
</evidence>
<dbReference type="SUPFAM" id="SSF54909">
    <property type="entry name" value="Dimeric alpha+beta barrel"/>
    <property type="match status" value="1"/>
</dbReference>
<comment type="caution">
    <text evidence="5">The sequence shown here is derived from an EMBL/GenBank/DDBJ whole genome shotgun (WGS) entry which is preliminary data.</text>
</comment>
<keyword evidence="6" id="KW-1185">Reference proteome</keyword>
<keyword evidence="1" id="KW-0805">Transcription regulation</keyword>
<proteinExistence type="predicted"/>
<dbReference type="SUPFAM" id="SSF46785">
    <property type="entry name" value="Winged helix' DNA-binding domain"/>
    <property type="match status" value="1"/>
</dbReference>